<dbReference type="EMBL" id="ML179118">
    <property type="protein sequence ID" value="THU99518.1"/>
    <property type="molecule type" value="Genomic_DNA"/>
</dbReference>
<gene>
    <name evidence="1" type="ORF">K435DRAFT_658850</name>
</gene>
<feature type="non-terminal residue" evidence="1">
    <location>
        <position position="1"/>
    </location>
</feature>
<dbReference type="Proteomes" id="UP000297245">
    <property type="component" value="Unassembled WGS sequence"/>
</dbReference>
<proteinExistence type="predicted"/>
<dbReference type="AlphaFoldDB" id="A0A4S8MBX9"/>
<evidence type="ECO:0000313" key="1">
    <source>
        <dbReference type="EMBL" id="THU99518.1"/>
    </source>
</evidence>
<evidence type="ECO:0000313" key="2">
    <source>
        <dbReference type="Proteomes" id="UP000297245"/>
    </source>
</evidence>
<name>A0A4S8MBX9_DENBC</name>
<organism evidence="1 2">
    <name type="scientific">Dendrothele bispora (strain CBS 962.96)</name>
    <dbReference type="NCBI Taxonomy" id="1314807"/>
    <lineage>
        <taxon>Eukaryota</taxon>
        <taxon>Fungi</taxon>
        <taxon>Dikarya</taxon>
        <taxon>Basidiomycota</taxon>
        <taxon>Agaricomycotina</taxon>
        <taxon>Agaricomycetes</taxon>
        <taxon>Agaricomycetidae</taxon>
        <taxon>Agaricales</taxon>
        <taxon>Agaricales incertae sedis</taxon>
        <taxon>Dendrothele</taxon>
    </lineage>
</organism>
<reference evidence="1 2" key="1">
    <citation type="journal article" date="2019" name="Nat. Ecol. Evol.">
        <title>Megaphylogeny resolves global patterns of mushroom evolution.</title>
        <authorList>
            <person name="Varga T."/>
            <person name="Krizsan K."/>
            <person name="Foldi C."/>
            <person name="Dima B."/>
            <person name="Sanchez-Garcia M."/>
            <person name="Sanchez-Ramirez S."/>
            <person name="Szollosi G.J."/>
            <person name="Szarkandi J.G."/>
            <person name="Papp V."/>
            <person name="Albert L."/>
            <person name="Andreopoulos W."/>
            <person name="Angelini C."/>
            <person name="Antonin V."/>
            <person name="Barry K.W."/>
            <person name="Bougher N.L."/>
            <person name="Buchanan P."/>
            <person name="Buyck B."/>
            <person name="Bense V."/>
            <person name="Catcheside P."/>
            <person name="Chovatia M."/>
            <person name="Cooper J."/>
            <person name="Damon W."/>
            <person name="Desjardin D."/>
            <person name="Finy P."/>
            <person name="Geml J."/>
            <person name="Haridas S."/>
            <person name="Hughes K."/>
            <person name="Justo A."/>
            <person name="Karasinski D."/>
            <person name="Kautmanova I."/>
            <person name="Kiss B."/>
            <person name="Kocsube S."/>
            <person name="Kotiranta H."/>
            <person name="LaButti K.M."/>
            <person name="Lechner B.E."/>
            <person name="Liimatainen K."/>
            <person name="Lipzen A."/>
            <person name="Lukacs Z."/>
            <person name="Mihaltcheva S."/>
            <person name="Morgado L.N."/>
            <person name="Niskanen T."/>
            <person name="Noordeloos M.E."/>
            <person name="Ohm R.A."/>
            <person name="Ortiz-Santana B."/>
            <person name="Ovrebo C."/>
            <person name="Racz N."/>
            <person name="Riley R."/>
            <person name="Savchenko A."/>
            <person name="Shiryaev A."/>
            <person name="Soop K."/>
            <person name="Spirin V."/>
            <person name="Szebenyi C."/>
            <person name="Tomsovsky M."/>
            <person name="Tulloss R.E."/>
            <person name="Uehling J."/>
            <person name="Grigoriev I.V."/>
            <person name="Vagvolgyi C."/>
            <person name="Papp T."/>
            <person name="Martin F.M."/>
            <person name="Miettinen O."/>
            <person name="Hibbett D.S."/>
            <person name="Nagy L.G."/>
        </authorList>
    </citation>
    <scope>NUCLEOTIDE SEQUENCE [LARGE SCALE GENOMIC DNA]</scope>
    <source>
        <strain evidence="1 2">CBS 962.96</strain>
    </source>
</reference>
<dbReference type="OrthoDB" id="3035098at2759"/>
<protein>
    <submittedName>
        <fullName evidence="1">Uncharacterized protein</fullName>
    </submittedName>
</protein>
<accession>A0A4S8MBX9</accession>
<keyword evidence="2" id="KW-1185">Reference proteome</keyword>
<sequence length="161" mass="17929">TAVNGPNPNKLEYPIRELVAYLTLWSNIKSPNALGLGTMKTSSDLWSHLEKEFMVVSKSSRKRKEDALHNCRYTGGGITGNGGYAEKIRALYKDATDTGATISDEQLITLFVDSFPRSPEWLPILAGLADESNFNVTANRLSGTAQLRTREPLRPPHRNRR</sequence>